<dbReference type="CDD" id="cd00054">
    <property type="entry name" value="EGF_CA"/>
    <property type="match status" value="1"/>
</dbReference>
<keyword evidence="4" id="KW-0812">Transmembrane</keyword>
<dbReference type="EMBL" id="KZ864494">
    <property type="protein sequence ID" value="RIA05172.1"/>
    <property type="molecule type" value="Genomic_DNA"/>
</dbReference>
<dbReference type="Gene3D" id="3.30.200.20">
    <property type="entry name" value="Phosphorylase Kinase, domain 1"/>
    <property type="match status" value="1"/>
</dbReference>
<dbReference type="GO" id="GO:0007166">
    <property type="term" value="P:cell surface receptor signaling pathway"/>
    <property type="evidence" value="ECO:0007669"/>
    <property type="project" value="InterPro"/>
</dbReference>
<dbReference type="Gene3D" id="2.10.25.10">
    <property type="entry name" value="Laminin"/>
    <property type="match status" value="1"/>
</dbReference>
<dbReference type="Pfam" id="PF00069">
    <property type="entry name" value="Pkinase"/>
    <property type="match status" value="1"/>
</dbReference>
<dbReference type="PROSITE" id="PS50011">
    <property type="entry name" value="PROTEIN_KINASE_DOM"/>
    <property type="match status" value="1"/>
</dbReference>
<evidence type="ECO:0000259" key="15">
    <source>
        <dbReference type="PROSITE" id="PS50011"/>
    </source>
</evidence>
<dbReference type="Gene3D" id="1.10.510.10">
    <property type="entry name" value="Transferase(Phosphotransferase) domain 1"/>
    <property type="match status" value="1"/>
</dbReference>
<dbReference type="GO" id="GO:0016020">
    <property type="term" value="C:membrane"/>
    <property type="evidence" value="ECO:0007669"/>
    <property type="project" value="UniProtKB-SubCell"/>
</dbReference>
<evidence type="ECO:0000256" key="4">
    <source>
        <dbReference type="ARBA" id="ARBA00022692"/>
    </source>
</evidence>
<dbReference type="GO" id="GO:0005524">
    <property type="term" value="F:ATP binding"/>
    <property type="evidence" value="ECO:0007669"/>
    <property type="project" value="UniProtKB-KW"/>
</dbReference>
<keyword evidence="8" id="KW-0067">ATP-binding</keyword>
<keyword evidence="5 14" id="KW-0732">Signal</keyword>
<evidence type="ECO:0000256" key="7">
    <source>
        <dbReference type="ARBA" id="ARBA00022777"/>
    </source>
</evidence>
<comment type="subcellular location">
    <subcellularLocation>
        <location evidence="1">Membrane</location>
        <topology evidence="1">Single-pass type I membrane protein</topology>
    </subcellularLocation>
</comment>
<dbReference type="GO" id="GO:0005509">
    <property type="term" value="F:calcium ion binding"/>
    <property type="evidence" value="ECO:0007669"/>
    <property type="project" value="InterPro"/>
</dbReference>
<dbReference type="PANTHER" id="PTHR27005">
    <property type="entry name" value="WALL-ASSOCIATED RECEPTOR KINASE-LIKE 21"/>
    <property type="match status" value="1"/>
</dbReference>
<dbReference type="InterPro" id="IPR000719">
    <property type="entry name" value="Prot_kinase_dom"/>
</dbReference>
<evidence type="ECO:0000256" key="9">
    <source>
        <dbReference type="ARBA" id="ARBA00022989"/>
    </source>
</evidence>
<keyword evidence="7" id="KW-0418">Kinase</keyword>
<gene>
    <name evidence="16" type="ORF">BRARA_K00506</name>
</gene>
<proteinExistence type="predicted"/>
<evidence type="ECO:0000313" key="16">
    <source>
        <dbReference type="EMBL" id="RIA05172.1"/>
    </source>
</evidence>
<evidence type="ECO:0000256" key="6">
    <source>
        <dbReference type="ARBA" id="ARBA00022741"/>
    </source>
</evidence>
<evidence type="ECO:0000256" key="14">
    <source>
        <dbReference type="SAM" id="SignalP"/>
    </source>
</evidence>
<keyword evidence="3" id="KW-0808">Transferase</keyword>
<feature type="domain" description="Protein kinase" evidence="15">
    <location>
        <begin position="259"/>
        <end position="564"/>
    </location>
</feature>
<keyword evidence="11" id="KW-1015">Disulfide bond</keyword>
<evidence type="ECO:0000256" key="13">
    <source>
        <dbReference type="SAM" id="MobiDB-lite"/>
    </source>
</evidence>
<dbReference type="PANTHER" id="PTHR27005:SF297">
    <property type="entry name" value="WALL-ASSOCIATED RECEPTOR KINASE-LIKE 17-RELATED"/>
    <property type="match status" value="1"/>
</dbReference>
<dbReference type="InterPro" id="IPR045274">
    <property type="entry name" value="WAK-like"/>
</dbReference>
<dbReference type="Pfam" id="PF08488">
    <property type="entry name" value="WAK"/>
    <property type="match status" value="1"/>
</dbReference>
<dbReference type="InterPro" id="IPR049883">
    <property type="entry name" value="NOTCH1_EGF-like"/>
</dbReference>
<sequence>MSYENTSCTIFLKLLLLLILYPADVVVSSPCLNQCGGVKILYLFGVGKSCYLEKSYEIKCRNTSSSGKQVPFLSVNSQYVEVVNISLPTGYTYSTPGFIGLAHSLNFGCFSSDKKEFTETIMNLTDTPFIMDNVNSLVAVGCNAKVSLTHIKPNMLGCELICNTNKDPPSYNVPFLDKTGCSNNSLSYKYDVCTENTPEETARHGDRCCHVRLPNEPQQVIGIRMKSNDDGNSTTPTKREEHCRVAFITDEDYTVSNATKLQQLFGKGYATLTLAWATTEEKGYTGNAYTSDGCHDVDECKILPNPCGERNICVNTQGHYHCVVDKKKAIFIVLVGGLWWLRKVLIKRRITARKKKFFKRNGGILLQQELNTEEGNVEKTRIFSSSELEKATENFSLNRVLGHGGQGTVYKGMLLNGRTVAVKESKVIDEDKLQEFINETRHQTYYWTTVVSGTVGYVDPEYYRSSQYTEKSDVYSFGVVLAELISGDKPVIMVQNTQEIVSLEDHFRLAMKENRLSDIVDARIKDDCKPEQVMAVANLALKCLSWKGKKRPNMRQVFTELERICTSPEGLQMQTRIDEEGEGEEDEEEDRDMINRGVSWSISVTAPAVSTVASPSSSDVEPLFPCLSW</sequence>
<dbReference type="InterPro" id="IPR011009">
    <property type="entry name" value="Kinase-like_dom_sf"/>
</dbReference>
<accession>A0A397KXN1</accession>
<evidence type="ECO:0000256" key="8">
    <source>
        <dbReference type="ARBA" id="ARBA00022840"/>
    </source>
</evidence>
<evidence type="ECO:0000256" key="10">
    <source>
        <dbReference type="ARBA" id="ARBA00023136"/>
    </source>
</evidence>
<dbReference type="GO" id="GO:0004674">
    <property type="term" value="F:protein serine/threonine kinase activity"/>
    <property type="evidence" value="ECO:0007669"/>
    <property type="project" value="UniProtKB-KW"/>
</dbReference>
<reference evidence="16" key="1">
    <citation type="submission" date="2018-06" db="EMBL/GenBank/DDBJ databases">
        <title>WGS assembly of Brassica rapa FPsc.</title>
        <authorList>
            <person name="Bowman J."/>
            <person name="Kohchi T."/>
            <person name="Yamato K."/>
            <person name="Jenkins J."/>
            <person name="Shu S."/>
            <person name="Ishizaki K."/>
            <person name="Yamaoka S."/>
            <person name="Nishihama R."/>
            <person name="Nakamura Y."/>
            <person name="Berger F."/>
            <person name="Adam C."/>
            <person name="Aki S."/>
            <person name="Althoff F."/>
            <person name="Araki T."/>
            <person name="Arteaga-Vazquez M."/>
            <person name="Balasubrmanian S."/>
            <person name="Bauer D."/>
            <person name="Boehm C."/>
            <person name="Briginshaw L."/>
            <person name="Caballero-Perez J."/>
            <person name="Catarino B."/>
            <person name="Chen F."/>
            <person name="Chiyoda S."/>
            <person name="Chovatia M."/>
            <person name="Davies K."/>
            <person name="Delmans M."/>
            <person name="Demura T."/>
            <person name="Dierschke T."/>
            <person name="Dolan L."/>
            <person name="Dorantes-Acosta A."/>
            <person name="Eklund D."/>
            <person name="Florent S."/>
            <person name="Flores-Sandoval E."/>
            <person name="Fujiyama A."/>
            <person name="Fukuzawa H."/>
            <person name="Galik B."/>
            <person name="Grimanelli D."/>
            <person name="Grimwood J."/>
            <person name="Grossniklaus U."/>
            <person name="Hamada T."/>
            <person name="Haseloff J."/>
            <person name="Hetherington A."/>
            <person name="Higo A."/>
            <person name="Hirakawa Y."/>
            <person name="Hundley H."/>
            <person name="Ikeda Y."/>
            <person name="Inoue K."/>
            <person name="Inoue S."/>
            <person name="Ishida S."/>
            <person name="Jia Q."/>
            <person name="Kakita M."/>
            <person name="Kanazawa T."/>
            <person name="Kawai Y."/>
            <person name="Kawashima T."/>
            <person name="Kennedy M."/>
            <person name="Kinose K."/>
            <person name="Kinoshita T."/>
            <person name="Kohara Y."/>
            <person name="Koide E."/>
            <person name="Komatsu K."/>
            <person name="Kopischke S."/>
            <person name="Kubo M."/>
            <person name="Kyozuka J."/>
            <person name="Lagercrantz U."/>
            <person name="Lin S."/>
            <person name="Lindquist E."/>
            <person name="Lipzen A."/>
            <person name="Lu C."/>
            <person name="Luna E."/>
            <person name="Martienssen R."/>
            <person name="Minamino N."/>
            <person name="Mizutani M."/>
            <person name="Mizutani M."/>
            <person name="Mochizuki N."/>
            <person name="Monte I."/>
            <person name="Mosher R."/>
            <person name="Nagasaki H."/>
            <person name="Nakagami H."/>
            <person name="Naramoto S."/>
            <person name="Nishitani K."/>
            <person name="Ohtani M."/>
            <person name="Okamoto T."/>
            <person name="Okumura M."/>
            <person name="Phillips J."/>
            <person name="Pollak B."/>
            <person name="Reinders A."/>
            <person name="Roevekamp M."/>
            <person name="Sano R."/>
            <person name="Sawa S."/>
            <person name="Schmid M."/>
            <person name="Shirakawa M."/>
            <person name="Solano R."/>
            <person name="Spunde A."/>
            <person name="Suetsugu N."/>
            <person name="Sugano S."/>
            <person name="Sugiyama A."/>
            <person name="Sun R."/>
            <person name="Suzuki Y."/>
            <person name="Takenaka M."/>
            <person name="Takezawa D."/>
            <person name="Tomogane H."/>
            <person name="Tsuzuki M."/>
            <person name="Ueda T."/>
            <person name="Umeda M."/>
            <person name="Ward J."/>
            <person name="Watanabe Y."/>
            <person name="Yazaki K."/>
            <person name="Yokoyama R."/>
            <person name="Yoshitake Y."/>
            <person name="Yotsui I."/>
            <person name="Zachgo S."/>
            <person name="Schmutz J."/>
        </authorList>
    </citation>
    <scope>NUCLEOTIDE SEQUENCE [LARGE SCALE GENOMIC DNA]</scope>
</reference>
<feature type="region of interest" description="Disordered" evidence="13">
    <location>
        <begin position="569"/>
        <end position="595"/>
    </location>
</feature>
<evidence type="ECO:0000256" key="12">
    <source>
        <dbReference type="ARBA" id="ARBA00023180"/>
    </source>
</evidence>
<keyword evidence="12" id="KW-0325">Glycoprotein</keyword>
<evidence type="ECO:0000256" key="1">
    <source>
        <dbReference type="ARBA" id="ARBA00004479"/>
    </source>
</evidence>
<evidence type="ECO:0000256" key="3">
    <source>
        <dbReference type="ARBA" id="ARBA00022679"/>
    </source>
</evidence>
<feature type="signal peptide" evidence="14">
    <location>
        <begin position="1"/>
        <end position="28"/>
    </location>
</feature>
<keyword evidence="2" id="KW-0723">Serine/threonine-protein kinase</keyword>
<protein>
    <recommendedName>
        <fullName evidence="15">Protein kinase domain-containing protein</fullName>
    </recommendedName>
</protein>
<dbReference type="Proteomes" id="UP000264353">
    <property type="component" value="Unassembled WGS sequence"/>
</dbReference>
<dbReference type="PROSITE" id="PS01187">
    <property type="entry name" value="EGF_CA"/>
    <property type="match status" value="1"/>
</dbReference>
<keyword evidence="9" id="KW-1133">Transmembrane helix</keyword>
<evidence type="ECO:0000256" key="2">
    <source>
        <dbReference type="ARBA" id="ARBA00022527"/>
    </source>
</evidence>
<feature type="compositionally biased region" description="Acidic residues" evidence="13">
    <location>
        <begin position="579"/>
        <end position="591"/>
    </location>
</feature>
<dbReference type="InterPro" id="IPR018097">
    <property type="entry name" value="EGF_Ca-bd_CS"/>
</dbReference>
<dbReference type="SUPFAM" id="SSF56112">
    <property type="entry name" value="Protein kinase-like (PK-like)"/>
    <property type="match status" value="1"/>
</dbReference>
<evidence type="ECO:0000256" key="11">
    <source>
        <dbReference type="ARBA" id="ARBA00023157"/>
    </source>
</evidence>
<feature type="chain" id="PRO_5017472722" description="Protein kinase domain-containing protein" evidence="14">
    <location>
        <begin position="29"/>
        <end position="629"/>
    </location>
</feature>
<keyword evidence="6" id="KW-0547">Nucleotide-binding</keyword>
<name>A0A397KXN1_BRACM</name>
<dbReference type="InterPro" id="IPR013695">
    <property type="entry name" value="WAK"/>
</dbReference>
<organism evidence="16">
    <name type="scientific">Brassica campestris</name>
    <name type="common">Field mustard</name>
    <dbReference type="NCBI Taxonomy" id="3711"/>
    <lineage>
        <taxon>Eukaryota</taxon>
        <taxon>Viridiplantae</taxon>
        <taxon>Streptophyta</taxon>
        <taxon>Embryophyta</taxon>
        <taxon>Tracheophyta</taxon>
        <taxon>Spermatophyta</taxon>
        <taxon>Magnoliopsida</taxon>
        <taxon>eudicotyledons</taxon>
        <taxon>Gunneridae</taxon>
        <taxon>Pentapetalae</taxon>
        <taxon>rosids</taxon>
        <taxon>malvids</taxon>
        <taxon>Brassicales</taxon>
        <taxon>Brassicaceae</taxon>
        <taxon>Brassiceae</taxon>
        <taxon>Brassica</taxon>
    </lineage>
</organism>
<dbReference type="Pfam" id="PF07645">
    <property type="entry name" value="EGF_CA"/>
    <property type="match status" value="1"/>
</dbReference>
<keyword evidence="10" id="KW-0472">Membrane</keyword>
<evidence type="ECO:0000256" key="5">
    <source>
        <dbReference type="ARBA" id="ARBA00022729"/>
    </source>
</evidence>
<dbReference type="AlphaFoldDB" id="A0A397KXN1"/>
<dbReference type="SUPFAM" id="SSF57196">
    <property type="entry name" value="EGF/Laminin"/>
    <property type="match status" value="1"/>
</dbReference>